<feature type="transmembrane region" description="Helical" evidence="6">
    <location>
        <begin position="315"/>
        <end position="336"/>
    </location>
</feature>
<feature type="transmembrane region" description="Helical" evidence="6">
    <location>
        <begin position="182"/>
        <end position="202"/>
    </location>
</feature>
<comment type="subcellular location">
    <subcellularLocation>
        <location evidence="1">Cell membrane</location>
        <topology evidence="1">Multi-pass membrane protein</topology>
    </subcellularLocation>
</comment>
<feature type="transmembrane region" description="Helical" evidence="6">
    <location>
        <begin position="477"/>
        <end position="496"/>
    </location>
</feature>
<dbReference type="CDD" id="cd13124">
    <property type="entry name" value="MATE_SpoVB_like"/>
    <property type="match status" value="1"/>
</dbReference>
<reference evidence="8" key="1">
    <citation type="submission" date="2016-01" db="EMBL/GenBank/DDBJ databases">
        <title>Whole genome sequencing of Bhargavaea cecembensis T14.</title>
        <authorList>
            <person name="Hong K.W."/>
        </authorList>
    </citation>
    <scope>NUCLEOTIDE SEQUENCE [LARGE SCALE GENOMIC DNA]</scope>
    <source>
        <strain evidence="8">M19</strain>
    </source>
</reference>
<dbReference type="InterPro" id="IPR024923">
    <property type="entry name" value="PG_synth_SpoVB"/>
</dbReference>
<evidence type="ECO:0000256" key="5">
    <source>
        <dbReference type="ARBA" id="ARBA00023136"/>
    </source>
</evidence>
<dbReference type="InterPro" id="IPR050833">
    <property type="entry name" value="Poly_Biosynth_Transport"/>
</dbReference>
<dbReference type="PANTHER" id="PTHR30250">
    <property type="entry name" value="PST FAMILY PREDICTED COLANIC ACID TRANSPORTER"/>
    <property type="match status" value="1"/>
</dbReference>
<dbReference type="InterPro" id="IPR002797">
    <property type="entry name" value="Polysacc_synth"/>
</dbReference>
<proteinExistence type="predicted"/>
<feature type="transmembrane region" description="Helical" evidence="6">
    <location>
        <begin position="348"/>
        <end position="371"/>
    </location>
</feature>
<protein>
    <submittedName>
        <fullName evidence="7">Polysaccharide biosynthesis protein</fullName>
    </submittedName>
</protein>
<dbReference type="PANTHER" id="PTHR30250:SF29">
    <property type="entry name" value="POLYSACCHARIDE BIOSYNTHESIS PROTEIN C-TERMINAL DOMAIN-CONTAINING PROTEIN"/>
    <property type="match status" value="1"/>
</dbReference>
<feature type="transmembrane region" description="Helical" evidence="6">
    <location>
        <begin position="278"/>
        <end position="303"/>
    </location>
</feature>
<dbReference type="PIRSF" id="PIRSF038958">
    <property type="entry name" value="PG_synth_SpoVB"/>
    <property type="match status" value="1"/>
</dbReference>
<keyword evidence="3 6" id="KW-0812">Transmembrane</keyword>
<dbReference type="AlphaFoldDB" id="A0A163M7Z1"/>
<feature type="transmembrane region" description="Helical" evidence="6">
    <location>
        <begin position="113"/>
        <end position="133"/>
    </location>
</feature>
<keyword evidence="4 6" id="KW-1133">Transmembrane helix</keyword>
<dbReference type="Proteomes" id="UP000076510">
    <property type="component" value="Unassembled WGS sequence"/>
</dbReference>
<feature type="transmembrane region" description="Helical" evidence="6">
    <location>
        <begin position="444"/>
        <end position="465"/>
    </location>
</feature>
<evidence type="ECO:0000256" key="6">
    <source>
        <dbReference type="SAM" id="Phobius"/>
    </source>
</evidence>
<gene>
    <name evidence="7" type="ORF">AV649_13320</name>
</gene>
<dbReference type="GO" id="GO:0005886">
    <property type="term" value="C:plasma membrane"/>
    <property type="evidence" value="ECO:0007669"/>
    <property type="project" value="UniProtKB-SubCell"/>
</dbReference>
<keyword evidence="5 6" id="KW-0472">Membrane</keyword>
<dbReference type="EMBL" id="LQQY01000005">
    <property type="protein sequence ID" value="KZE52146.1"/>
    <property type="molecule type" value="Genomic_DNA"/>
</dbReference>
<dbReference type="Pfam" id="PF01943">
    <property type="entry name" value="Polysacc_synt"/>
    <property type="match status" value="1"/>
</dbReference>
<feature type="transmembrane region" description="Helical" evidence="6">
    <location>
        <begin position="378"/>
        <end position="399"/>
    </location>
</feature>
<sequence>MKGAMILTMAALLTKLLSAVYRIPFQNIVGDIGFYIYQQVYPFYGIALALSTYGFPVIISKMVAEKVDRGDQEGAKKVAATSFIFLLLVGVIWFVAVYAGADIISTWMGDPQLAPLIRVISLSFLLLAPLSVLRGYHQGKEQMVPTAVSQVAEQSVRVVTILVSSTVLLAKGNSLYAAGQGALFGSITGGLAAVIVLVLFTAAKKEGLLGGASFFPKGFKGVWTALMKDGTAICVSAMLLVLLQFVDSLNVYALLTAHGVEEGAAKTLKGVYDRGQPFIQLGTVAATSISLTIVPLVTTAYLKGKKELVRDYSQLALKISILIGFAATLGLVNIMVPTNTMLFENADGSSVLAVFSLSIFFSCLILTFSGILQGIGRIYYPAAIIIGGIPIKFILNMLLIPVFGVMGASLSTVLTLGLITIGLVVKMKRLFGINLITPSFYKSLFISGAGMTLVLQGLLLGYRWLLTNGAHERMTSAFFALVGVAVGAVVFLLLFLRGEHLSKEEISFLPFGSKMNRVKKGLQPRYRK</sequence>
<accession>A0A163M7Z1</accession>
<name>A0A163M7Z1_9BACI</name>
<evidence type="ECO:0000256" key="1">
    <source>
        <dbReference type="ARBA" id="ARBA00004651"/>
    </source>
</evidence>
<evidence type="ECO:0000256" key="4">
    <source>
        <dbReference type="ARBA" id="ARBA00022989"/>
    </source>
</evidence>
<feature type="transmembrane region" description="Helical" evidence="6">
    <location>
        <begin position="405"/>
        <end position="424"/>
    </location>
</feature>
<feature type="transmembrane region" description="Helical" evidence="6">
    <location>
        <begin position="80"/>
        <end position="101"/>
    </location>
</feature>
<evidence type="ECO:0000256" key="3">
    <source>
        <dbReference type="ARBA" id="ARBA00022692"/>
    </source>
</evidence>
<evidence type="ECO:0000256" key="2">
    <source>
        <dbReference type="ARBA" id="ARBA00022475"/>
    </source>
</evidence>
<feature type="transmembrane region" description="Helical" evidence="6">
    <location>
        <begin position="41"/>
        <end position="59"/>
    </location>
</feature>
<keyword evidence="2" id="KW-1003">Cell membrane</keyword>
<comment type="caution">
    <text evidence="7">The sequence shown here is derived from an EMBL/GenBank/DDBJ whole genome shotgun (WGS) entry which is preliminary data.</text>
</comment>
<evidence type="ECO:0000313" key="7">
    <source>
        <dbReference type="EMBL" id="KZE52146.1"/>
    </source>
</evidence>
<organism evidence="7 8">
    <name type="scientific">Rossellomorea marisflavi</name>
    <dbReference type="NCBI Taxonomy" id="189381"/>
    <lineage>
        <taxon>Bacteria</taxon>
        <taxon>Bacillati</taxon>
        <taxon>Bacillota</taxon>
        <taxon>Bacilli</taxon>
        <taxon>Bacillales</taxon>
        <taxon>Bacillaceae</taxon>
        <taxon>Rossellomorea</taxon>
    </lineage>
</organism>
<evidence type="ECO:0000313" key="8">
    <source>
        <dbReference type="Proteomes" id="UP000076510"/>
    </source>
</evidence>